<gene>
    <name evidence="3" type="ORF">FOB19_03870</name>
</gene>
<dbReference type="Pfam" id="PF04273">
    <property type="entry name" value="BLH_phosphatase"/>
    <property type="match status" value="1"/>
</dbReference>
<dbReference type="RefSeq" id="WP_174894214.1">
    <property type="nucleotide sequence ID" value="NZ_CP054803.1"/>
</dbReference>
<evidence type="ECO:0000313" key="4">
    <source>
        <dbReference type="Proteomes" id="UP000509126"/>
    </source>
</evidence>
<accession>A0A6N1MEX1</accession>
<feature type="signal peptide" evidence="1">
    <location>
        <begin position="1"/>
        <end position="23"/>
    </location>
</feature>
<protein>
    <recommendedName>
        <fullName evidence="2">Beta-lactamase hydrolase-like protein phosphatase-like domain-containing protein</fullName>
    </recommendedName>
</protein>
<reference evidence="3 4" key="1">
    <citation type="submission" date="2019-11" db="EMBL/GenBank/DDBJ databases">
        <title>FDA dAtabase for Regulatory Grade micrObial Sequences (FDA-ARGOS): Supporting development and validation of Infectious Disease Dx tests.</title>
        <authorList>
            <person name="Patel R."/>
            <person name="Rucinski S."/>
            <person name="Tallon L."/>
            <person name="Sadzewicz L."/>
            <person name="Vavikolanu K."/>
            <person name="Mehta A."/>
            <person name="Aluvathingal J."/>
            <person name="Nadendla S."/>
            <person name="Nandy P."/>
            <person name="Geyer C."/>
            <person name="Yan Y."/>
            <person name="Sichtig H."/>
        </authorList>
    </citation>
    <scope>NUCLEOTIDE SEQUENCE [LARGE SCALE GENOMIC DNA]</scope>
    <source>
        <strain evidence="3 4">FDAARGOS_557</strain>
    </source>
</reference>
<feature type="domain" description="Beta-lactamase hydrolase-like protein phosphatase-like" evidence="2">
    <location>
        <begin position="29"/>
        <end position="130"/>
    </location>
</feature>
<dbReference type="InterPro" id="IPR029021">
    <property type="entry name" value="Prot-tyrosine_phosphatase-like"/>
</dbReference>
<feature type="chain" id="PRO_5026694889" description="Beta-lactamase hydrolase-like protein phosphatase-like domain-containing protein" evidence="1">
    <location>
        <begin position="24"/>
        <end position="140"/>
    </location>
</feature>
<dbReference type="InterPro" id="IPR005939">
    <property type="entry name" value="BLH_phosphatase-like"/>
</dbReference>
<organism evidence="3 4">
    <name type="scientific">Acinetobacter lwoffii</name>
    <dbReference type="NCBI Taxonomy" id="28090"/>
    <lineage>
        <taxon>Bacteria</taxon>
        <taxon>Pseudomonadati</taxon>
        <taxon>Pseudomonadota</taxon>
        <taxon>Gammaproteobacteria</taxon>
        <taxon>Moraxellales</taxon>
        <taxon>Moraxellaceae</taxon>
        <taxon>Acinetobacter</taxon>
    </lineage>
</organism>
<dbReference type="GO" id="GO:0016787">
    <property type="term" value="F:hydrolase activity"/>
    <property type="evidence" value="ECO:0007669"/>
    <property type="project" value="InterPro"/>
</dbReference>
<keyword evidence="1" id="KW-0732">Signal</keyword>
<evidence type="ECO:0000256" key="1">
    <source>
        <dbReference type="SAM" id="SignalP"/>
    </source>
</evidence>
<dbReference type="Gene3D" id="3.90.190.10">
    <property type="entry name" value="Protein tyrosine phosphatase superfamily"/>
    <property type="match status" value="1"/>
</dbReference>
<dbReference type="Proteomes" id="UP000509126">
    <property type="component" value="Chromosome"/>
</dbReference>
<dbReference type="EMBL" id="CP054803">
    <property type="protein sequence ID" value="QKU20638.1"/>
    <property type="molecule type" value="Genomic_DNA"/>
</dbReference>
<sequence length="140" mass="15454">MTKSFWKRVVLASCLSVSSLGFAANDLSRAMTSSLSVSGEMTLSKFQQLIQQGFKSVIVNRPDQETGNNVTVSQLRSIAEKSQVSVIYQPVVSGQLSQSNIEEFSRYYNELPKPILMVCRSGTRSATLFNQAKSQGLIHE</sequence>
<evidence type="ECO:0000313" key="3">
    <source>
        <dbReference type="EMBL" id="QKU20638.1"/>
    </source>
</evidence>
<evidence type="ECO:0000259" key="2">
    <source>
        <dbReference type="Pfam" id="PF04273"/>
    </source>
</evidence>
<proteinExistence type="predicted"/>
<name>A0A6N1MEX1_ACILW</name>
<dbReference type="AlphaFoldDB" id="A0A6N1MEX1"/>